<sequence>MFHITATVPDPAHKTAGKIIPKVSENEKAPAGGGSMWSAIKNGVSGAVSSAMDGAAGLTGYVSKLFRRWSSEENGNTTTTTATTIP</sequence>
<evidence type="ECO:0000313" key="1">
    <source>
        <dbReference type="EMBL" id="KHJ95405.1"/>
    </source>
</evidence>
<protein>
    <submittedName>
        <fullName evidence="1">Uncharacterized protein</fullName>
    </submittedName>
</protein>
<dbReference type="AlphaFoldDB" id="A0A0B1TJ09"/>
<feature type="non-terminal residue" evidence="1">
    <location>
        <position position="86"/>
    </location>
</feature>
<name>A0A0B1TJ09_OESDE</name>
<dbReference type="EMBL" id="KN549977">
    <property type="protein sequence ID" value="KHJ95405.1"/>
    <property type="molecule type" value="Genomic_DNA"/>
</dbReference>
<proteinExistence type="predicted"/>
<reference evidence="1 2" key="1">
    <citation type="submission" date="2014-03" db="EMBL/GenBank/DDBJ databases">
        <title>Draft genome of the hookworm Oesophagostomum dentatum.</title>
        <authorList>
            <person name="Mitreva M."/>
        </authorList>
    </citation>
    <scope>NUCLEOTIDE SEQUENCE [LARGE SCALE GENOMIC DNA]</scope>
    <source>
        <strain evidence="1 2">OD-Hann</strain>
    </source>
</reference>
<keyword evidence="2" id="KW-1185">Reference proteome</keyword>
<dbReference type="Proteomes" id="UP000053660">
    <property type="component" value="Unassembled WGS sequence"/>
</dbReference>
<evidence type="ECO:0000313" key="2">
    <source>
        <dbReference type="Proteomes" id="UP000053660"/>
    </source>
</evidence>
<gene>
    <name evidence="1" type="ORF">OESDEN_04652</name>
</gene>
<accession>A0A0B1TJ09</accession>
<organism evidence="1 2">
    <name type="scientific">Oesophagostomum dentatum</name>
    <name type="common">Nodular worm</name>
    <dbReference type="NCBI Taxonomy" id="61180"/>
    <lineage>
        <taxon>Eukaryota</taxon>
        <taxon>Metazoa</taxon>
        <taxon>Ecdysozoa</taxon>
        <taxon>Nematoda</taxon>
        <taxon>Chromadorea</taxon>
        <taxon>Rhabditida</taxon>
        <taxon>Rhabditina</taxon>
        <taxon>Rhabditomorpha</taxon>
        <taxon>Strongyloidea</taxon>
        <taxon>Strongylidae</taxon>
        <taxon>Oesophagostomum</taxon>
    </lineage>
</organism>